<feature type="coiled-coil region" evidence="1">
    <location>
        <begin position="285"/>
        <end position="312"/>
    </location>
</feature>
<dbReference type="GO" id="GO:0016579">
    <property type="term" value="P:protein deubiquitination"/>
    <property type="evidence" value="ECO:0007669"/>
    <property type="project" value="InterPro"/>
</dbReference>
<dbReference type="PROSITE" id="PS50235">
    <property type="entry name" value="USP_3"/>
    <property type="match status" value="1"/>
</dbReference>
<dbReference type="GO" id="GO:0005634">
    <property type="term" value="C:nucleus"/>
    <property type="evidence" value="ECO:0007669"/>
    <property type="project" value="TreeGrafter"/>
</dbReference>
<dbReference type="Pfam" id="PF00443">
    <property type="entry name" value="UCH"/>
    <property type="match status" value="1"/>
</dbReference>
<name>A0A813X042_9BILA</name>
<dbReference type="Gene3D" id="3.90.70.10">
    <property type="entry name" value="Cysteine proteinases"/>
    <property type="match status" value="1"/>
</dbReference>
<dbReference type="PANTHER" id="PTHR24006">
    <property type="entry name" value="UBIQUITIN CARBOXYL-TERMINAL HYDROLASE"/>
    <property type="match status" value="1"/>
</dbReference>
<dbReference type="InterPro" id="IPR018200">
    <property type="entry name" value="USP_CS"/>
</dbReference>
<evidence type="ECO:0000313" key="4">
    <source>
        <dbReference type="EMBL" id="CAF0862495.1"/>
    </source>
</evidence>
<gene>
    <name evidence="4" type="ORF">IZO911_LOCUS10206</name>
</gene>
<dbReference type="SUPFAM" id="SSF54001">
    <property type="entry name" value="Cysteine proteinases"/>
    <property type="match status" value="1"/>
</dbReference>
<dbReference type="PANTHER" id="PTHR24006:SF944">
    <property type="entry name" value="UBIQUITIN CARBOXYL-TERMINAL HYDROLASE"/>
    <property type="match status" value="1"/>
</dbReference>
<dbReference type="PROSITE" id="PS00973">
    <property type="entry name" value="USP_2"/>
    <property type="match status" value="1"/>
</dbReference>
<protein>
    <recommendedName>
        <fullName evidence="3">USP domain-containing protein</fullName>
    </recommendedName>
</protein>
<dbReference type="GO" id="GO:0004843">
    <property type="term" value="F:cysteine-type deubiquitinase activity"/>
    <property type="evidence" value="ECO:0007669"/>
    <property type="project" value="InterPro"/>
</dbReference>
<feature type="compositionally biased region" description="Low complexity" evidence="2">
    <location>
        <begin position="802"/>
        <end position="813"/>
    </location>
</feature>
<accession>A0A813X042</accession>
<dbReference type="EMBL" id="CAJNOE010000073">
    <property type="protein sequence ID" value="CAF0862495.1"/>
    <property type="molecule type" value="Genomic_DNA"/>
</dbReference>
<dbReference type="InterPro" id="IPR028889">
    <property type="entry name" value="USP"/>
</dbReference>
<feature type="compositionally biased region" description="Polar residues" evidence="2">
    <location>
        <begin position="771"/>
        <end position="791"/>
    </location>
</feature>
<reference evidence="4" key="1">
    <citation type="submission" date="2021-02" db="EMBL/GenBank/DDBJ databases">
        <authorList>
            <person name="Nowell W R."/>
        </authorList>
    </citation>
    <scope>NUCLEOTIDE SEQUENCE</scope>
</reference>
<proteinExistence type="predicted"/>
<feature type="domain" description="USP" evidence="3">
    <location>
        <begin position="1"/>
        <end position="395"/>
    </location>
</feature>
<evidence type="ECO:0000259" key="3">
    <source>
        <dbReference type="PROSITE" id="PS50235"/>
    </source>
</evidence>
<sequence>MLKSPRRSINPDRAIKKFKNTRKLCGLDFSHEDCSEFATHLIDLVELAYETIGKTSLNIDNTSSMNFTNPVNTLVTGEVIVERNVNTSVREALRQINIQMIDSSNLYDGLEALWLGSADESLSSQQAIGEQRWLTRLPPVLFICLNRYRFSHTTKQASKIIAPFEFYPELYLDRYMLANKNLILSKRNIAKTLYAQLHDLEKTLNSYLKYPCNDESFALANAIRVVYEFATGCRLNPTLPKRTDSISIDQNTTNRVRQHPIVPVQPSHISPEELQFIQNTLPTWLTEVEAKCANIREDIRRLKNELKQLYDEPQLKQTSYTLHAVCVHEGSATLGHFWTYVYHTDRQKWYRYNDNEVCETSWADVFDAGIGGQRTQNDREEPRVPSAYLLVYINADQKTLSNDIQHELPVDLQRVLDDDLLLLQQQGESIKLEQLHNDLKSKCERIEKQQPIHRVLTIPFFAGPNASSDSEIVKPVLDPTLRILKTYAPKILSVDVDRLLQEIVDKEIKTYSPTANIITSALPHNDLRLQHILSYFSANRVELIYRQRAIYDIIRLTSIPNDDIRLKIFKLQAQIICNEMQMSNDDVQTYQKLLTDYKDFRSVIAAFLAGCQLMNEDKFEEAITYFCVACEYNLRLSKQCTLPMRAMDSCLLFKARRLCFERWNDVVINRFKTDPDYRLDTMTHQFLPCLMQLKLSSEEDQAYITEIQRIWCLLLDKIEPTERTLSLEEFLQRLLEQPIGQHYHSVSINKHQLVERYDEAVKDLIHRYPSFSGNTNEQPQSPNRSNRTSVLTAPVSIPVVIQQQQHSEPSSESMPITNLRGSSPMQQDDDEQDSSLPTSPS</sequence>
<evidence type="ECO:0000313" key="5">
    <source>
        <dbReference type="Proteomes" id="UP000663860"/>
    </source>
</evidence>
<dbReference type="InterPro" id="IPR001394">
    <property type="entry name" value="Peptidase_C19_UCH"/>
</dbReference>
<evidence type="ECO:0000256" key="2">
    <source>
        <dbReference type="SAM" id="MobiDB-lite"/>
    </source>
</evidence>
<feature type="region of interest" description="Disordered" evidence="2">
    <location>
        <begin position="769"/>
        <end position="841"/>
    </location>
</feature>
<dbReference type="Proteomes" id="UP000663860">
    <property type="component" value="Unassembled WGS sequence"/>
</dbReference>
<feature type="compositionally biased region" description="Polar residues" evidence="2">
    <location>
        <begin position="814"/>
        <end position="826"/>
    </location>
</feature>
<dbReference type="InterPro" id="IPR050164">
    <property type="entry name" value="Peptidase_C19"/>
</dbReference>
<dbReference type="InterPro" id="IPR038765">
    <property type="entry name" value="Papain-like_cys_pep_sf"/>
</dbReference>
<dbReference type="AlphaFoldDB" id="A0A813X042"/>
<evidence type="ECO:0000256" key="1">
    <source>
        <dbReference type="SAM" id="Coils"/>
    </source>
</evidence>
<keyword evidence="1" id="KW-0175">Coiled coil</keyword>
<dbReference type="GO" id="GO:0005829">
    <property type="term" value="C:cytosol"/>
    <property type="evidence" value="ECO:0007669"/>
    <property type="project" value="TreeGrafter"/>
</dbReference>
<organism evidence="4 5">
    <name type="scientific">Adineta steineri</name>
    <dbReference type="NCBI Taxonomy" id="433720"/>
    <lineage>
        <taxon>Eukaryota</taxon>
        <taxon>Metazoa</taxon>
        <taxon>Spiralia</taxon>
        <taxon>Gnathifera</taxon>
        <taxon>Rotifera</taxon>
        <taxon>Eurotatoria</taxon>
        <taxon>Bdelloidea</taxon>
        <taxon>Adinetida</taxon>
        <taxon>Adinetidae</taxon>
        <taxon>Adineta</taxon>
    </lineage>
</organism>
<comment type="caution">
    <text evidence="4">The sequence shown here is derived from an EMBL/GenBank/DDBJ whole genome shotgun (WGS) entry which is preliminary data.</text>
</comment>